<reference evidence="2 3" key="1">
    <citation type="submission" date="2016-10" db="EMBL/GenBank/DDBJ databases">
        <authorList>
            <person name="de Groot N.N."/>
        </authorList>
    </citation>
    <scope>NUCLEOTIDE SEQUENCE [LARGE SCALE GENOMIC DNA]</scope>
    <source>
        <strain evidence="2 3">DSM 13305</strain>
    </source>
</reference>
<dbReference type="STRING" id="112903.SAMN04490178_12174"/>
<evidence type="ECO:0000313" key="2">
    <source>
        <dbReference type="EMBL" id="SEP36868.1"/>
    </source>
</evidence>
<dbReference type="Pfam" id="PF21722">
    <property type="entry name" value="Gly_rich_2"/>
    <property type="match status" value="1"/>
</dbReference>
<evidence type="ECO:0000259" key="1">
    <source>
        <dbReference type="Pfam" id="PF21722"/>
    </source>
</evidence>
<organism evidence="2 3">
    <name type="scientific">Propionispora vibrioides</name>
    <dbReference type="NCBI Taxonomy" id="112903"/>
    <lineage>
        <taxon>Bacteria</taxon>
        <taxon>Bacillati</taxon>
        <taxon>Bacillota</taxon>
        <taxon>Negativicutes</taxon>
        <taxon>Selenomonadales</taxon>
        <taxon>Sporomusaceae</taxon>
        <taxon>Propionispora</taxon>
    </lineage>
</organism>
<sequence>MATYTKKLHIRKNNIITDICLYTTTSEVGSDYVILNINGNIVYAKLGSTTDANASPLRIRKSSSVYAVLTQATPPYGSISYTVAGTYTFTTSGGVTKIKITLVGGGGAADDYWEEDNKEGYIDPNYSCGGGGGSGYFSTGIYDVTPNTSYIVTVGAGAGINSNYKQTYGKSSSVGNIVSVNGGQTGSRGSNTDGGIGGVNGTKGDINQLPMKGGTGGVPPAPYAPYGKGGNGGEPAGYGGAKATAGVNGMVKIEWGIGIQ</sequence>
<name>A0A1H8XC57_9FIRM</name>
<dbReference type="AlphaFoldDB" id="A0A1H8XC57"/>
<dbReference type="RefSeq" id="WP_091749517.1">
    <property type="nucleotide sequence ID" value="NZ_FODY01000021.1"/>
</dbReference>
<accession>A0A1H8XC57</accession>
<evidence type="ECO:0000313" key="3">
    <source>
        <dbReference type="Proteomes" id="UP000198847"/>
    </source>
</evidence>
<protein>
    <recommendedName>
        <fullName evidence="1">Glycine-rich domain-containing protein</fullName>
    </recommendedName>
</protein>
<gene>
    <name evidence="2" type="ORF">SAMN04490178_12174</name>
</gene>
<dbReference type="OrthoDB" id="10017361at2"/>
<feature type="domain" description="Glycine-rich" evidence="1">
    <location>
        <begin position="82"/>
        <end position="249"/>
    </location>
</feature>
<dbReference type="EMBL" id="FODY01000021">
    <property type="protein sequence ID" value="SEP36868.1"/>
    <property type="molecule type" value="Genomic_DNA"/>
</dbReference>
<proteinExistence type="predicted"/>
<dbReference type="Proteomes" id="UP000198847">
    <property type="component" value="Unassembled WGS sequence"/>
</dbReference>
<dbReference type="InterPro" id="IPR049304">
    <property type="entry name" value="Gly_rich_dom"/>
</dbReference>
<keyword evidence="3" id="KW-1185">Reference proteome</keyword>